<dbReference type="Proteomes" id="UP001417504">
    <property type="component" value="Unassembled WGS sequence"/>
</dbReference>
<dbReference type="InterPro" id="IPR013210">
    <property type="entry name" value="LRR_N_plant-typ"/>
</dbReference>
<proteinExistence type="predicted"/>
<evidence type="ECO:0000313" key="5">
    <source>
        <dbReference type="EMBL" id="KAK9116906.1"/>
    </source>
</evidence>
<evidence type="ECO:0000259" key="4">
    <source>
        <dbReference type="Pfam" id="PF08263"/>
    </source>
</evidence>
<comment type="caution">
    <text evidence="5">The sequence shown here is derived from an EMBL/GenBank/DDBJ whole genome shotgun (WGS) entry which is preliminary data.</text>
</comment>
<reference evidence="5 6" key="1">
    <citation type="submission" date="2024-01" db="EMBL/GenBank/DDBJ databases">
        <title>Genome assemblies of Stephania.</title>
        <authorList>
            <person name="Yang L."/>
        </authorList>
    </citation>
    <scope>NUCLEOTIDE SEQUENCE [LARGE SCALE GENOMIC DNA]</scope>
    <source>
        <strain evidence="5">QJT</strain>
        <tissue evidence="5">Leaf</tissue>
    </source>
</reference>
<dbReference type="AlphaFoldDB" id="A0AAP0NUD7"/>
<keyword evidence="2" id="KW-0677">Repeat</keyword>
<dbReference type="SUPFAM" id="SSF52540">
    <property type="entry name" value="P-loop containing nucleoside triphosphate hydrolases"/>
    <property type="match status" value="1"/>
</dbReference>
<dbReference type="Pfam" id="PF08263">
    <property type="entry name" value="LRRNT_2"/>
    <property type="match status" value="1"/>
</dbReference>
<dbReference type="Gene3D" id="3.40.50.300">
    <property type="entry name" value="P-loop containing nucleotide triphosphate hydrolases"/>
    <property type="match status" value="1"/>
</dbReference>
<evidence type="ECO:0000256" key="2">
    <source>
        <dbReference type="ARBA" id="ARBA00022737"/>
    </source>
</evidence>
<gene>
    <name evidence="5" type="ORF">Sjap_015853</name>
</gene>
<keyword evidence="3" id="KW-0732">Signal</keyword>
<evidence type="ECO:0000256" key="1">
    <source>
        <dbReference type="ARBA" id="ARBA00022614"/>
    </source>
</evidence>
<dbReference type="InterPro" id="IPR027417">
    <property type="entry name" value="P-loop_NTPase"/>
</dbReference>
<protein>
    <recommendedName>
        <fullName evidence="4">Leucine-rich repeat-containing N-terminal plant-type domain-containing protein</fullName>
    </recommendedName>
</protein>
<organism evidence="5 6">
    <name type="scientific">Stephania japonica</name>
    <dbReference type="NCBI Taxonomy" id="461633"/>
    <lineage>
        <taxon>Eukaryota</taxon>
        <taxon>Viridiplantae</taxon>
        <taxon>Streptophyta</taxon>
        <taxon>Embryophyta</taxon>
        <taxon>Tracheophyta</taxon>
        <taxon>Spermatophyta</taxon>
        <taxon>Magnoliopsida</taxon>
        <taxon>Ranunculales</taxon>
        <taxon>Menispermaceae</taxon>
        <taxon>Menispermoideae</taxon>
        <taxon>Cissampelideae</taxon>
        <taxon>Stephania</taxon>
    </lineage>
</organism>
<evidence type="ECO:0000256" key="3">
    <source>
        <dbReference type="SAM" id="SignalP"/>
    </source>
</evidence>
<feature type="domain" description="Leucine-rich repeat-containing N-terminal plant-type" evidence="4">
    <location>
        <begin position="37"/>
        <end position="81"/>
    </location>
</feature>
<keyword evidence="1" id="KW-0433">Leucine-rich repeat</keyword>
<evidence type="ECO:0000313" key="6">
    <source>
        <dbReference type="Proteomes" id="UP001417504"/>
    </source>
</evidence>
<accession>A0AAP0NUD7</accession>
<sequence length="291" mass="33217">MASFTSLFLWTSMFTCICCQVAATKESSPGDFSALAQALFRWKASLQNSTALNSWTATPIHSNSSFLAPQSPCNWFGIACNSDRSVINIGVYIKWRRPSGPLVRTGWIEQGRQFLAYCVDRKLMRYCDPRFDWDYLFAYPNHWVWPERRFRTIRETSWDTAGQERYHSLAPMYYRGAGLLVANGLFYEIDYSLGVTNAAQLRELFTNIELLSKNFVEMLAELSRREIAANIKPDLDLDVYMKIKPPSSPFGRFTQILSDVFPVIPGDTDYRIFAEDDGNIPGLDIIFLLGG</sequence>
<keyword evidence="6" id="KW-1185">Reference proteome</keyword>
<dbReference type="EMBL" id="JBBNAE010000006">
    <property type="protein sequence ID" value="KAK9116906.1"/>
    <property type="molecule type" value="Genomic_DNA"/>
</dbReference>
<dbReference type="Pfam" id="PF08477">
    <property type="entry name" value="Roc"/>
    <property type="match status" value="1"/>
</dbReference>
<feature type="chain" id="PRO_5042818980" description="Leucine-rich repeat-containing N-terminal plant-type domain-containing protein" evidence="3">
    <location>
        <begin position="24"/>
        <end position="291"/>
    </location>
</feature>
<feature type="signal peptide" evidence="3">
    <location>
        <begin position="1"/>
        <end position="23"/>
    </location>
</feature>
<name>A0AAP0NUD7_9MAGN</name>